<comment type="caution">
    <text evidence="2">The sequence shown here is derived from an EMBL/GenBank/DDBJ whole genome shotgun (WGS) entry which is preliminary data.</text>
</comment>
<evidence type="ECO:0000313" key="3">
    <source>
        <dbReference type="Proteomes" id="UP001386955"/>
    </source>
</evidence>
<name>A0AAN9T9J5_PSOTE</name>
<reference evidence="2 3" key="1">
    <citation type="submission" date="2024-01" db="EMBL/GenBank/DDBJ databases">
        <title>The genomes of 5 underutilized Papilionoideae crops provide insights into root nodulation and disease resistanc.</title>
        <authorList>
            <person name="Jiang F."/>
        </authorList>
    </citation>
    <scope>NUCLEOTIDE SEQUENCE [LARGE SCALE GENOMIC DNA]</scope>
    <source>
        <strain evidence="2">DUOXIRENSHENG_FW03</strain>
        <tissue evidence="2">Leaves</tissue>
    </source>
</reference>
<dbReference type="EMBL" id="JAYMYS010000001">
    <property type="protein sequence ID" value="KAK7410105.1"/>
    <property type="molecule type" value="Genomic_DNA"/>
</dbReference>
<gene>
    <name evidence="2" type="ORF">VNO78_00634</name>
</gene>
<dbReference type="Proteomes" id="UP001386955">
    <property type="component" value="Unassembled WGS sequence"/>
</dbReference>
<feature type="region of interest" description="Disordered" evidence="1">
    <location>
        <begin position="1"/>
        <end position="35"/>
    </location>
</feature>
<protein>
    <submittedName>
        <fullName evidence="2">Uncharacterized protein</fullName>
    </submittedName>
</protein>
<accession>A0AAN9T9J5</accession>
<evidence type="ECO:0000256" key="1">
    <source>
        <dbReference type="SAM" id="MobiDB-lite"/>
    </source>
</evidence>
<proteinExistence type="predicted"/>
<sequence length="78" mass="8840">MSKSETQQEADCMKSKRLKQTNTNKNRSSQRDSFGKTLAHELDYGASLSEFENLVKKISGLRTYIAALKTLKGLDDRK</sequence>
<evidence type="ECO:0000313" key="2">
    <source>
        <dbReference type="EMBL" id="KAK7410105.1"/>
    </source>
</evidence>
<dbReference type="AlphaFoldDB" id="A0AAN9T9J5"/>
<keyword evidence="3" id="KW-1185">Reference proteome</keyword>
<organism evidence="2 3">
    <name type="scientific">Psophocarpus tetragonolobus</name>
    <name type="common">Winged bean</name>
    <name type="synonym">Dolichos tetragonolobus</name>
    <dbReference type="NCBI Taxonomy" id="3891"/>
    <lineage>
        <taxon>Eukaryota</taxon>
        <taxon>Viridiplantae</taxon>
        <taxon>Streptophyta</taxon>
        <taxon>Embryophyta</taxon>
        <taxon>Tracheophyta</taxon>
        <taxon>Spermatophyta</taxon>
        <taxon>Magnoliopsida</taxon>
        <taxon>eudicotyledons</taxon>
        <taxon>Gunneridae</taxon>
        <taxon>Pentapetalae</taxon>
        <taxon>rosids</taxon>
        <taxon>fabids</taxon>
        <taxon>Fabales</taxon>
        <taxon>Fabaceae</taxon>
        <taxon>Papilionoideae</taxon>
        <taxon>50 kb inversion clade</taxon>
        <taxon>NPAAA clade</taxon>
        <taxon>indigoferoid/millettioid clade</taxon>
        <taxon>Phaseoleae</taxon>
        <taxon>Psophocarpus</taxon>
    </lineage>
</organism>